<gene>
    <name evidence="1" type="ORF">PR048_008113</name>
</gene>
<evidence type="ECO:0000313" key="2">
    <source>
        <dbReference type="Proteomes" id="UP001159363"/>
    </source>
</evidence>
<dbReference type="Proteomes" id="UP001159363">
    <property type="component" value="Chromosome 3"/>
</dbReference>
<protein>
    <submittedName>
        <fullName evidence="1">Uncharacterized protein</fullName>
    </submittedName>
</protein>
<accession>A0ABQ9HWZ3</accession>
<proteinExistence type="predicted"/>
<comment type="caution">
    <text evidence="1">The sequence shown here is derived from an EMBL/GenBank/DDBJ whole genome shotgun (WGS) entry which is preliminary data.</text>
</comment>
<name>A0ABQ9HWZ3_9NEOP</name>
<organism evidence="1 2">
    <name type="scientific">Dryococelus australis</name>
    <dbReference type="NCBI Taxonomy" id="614101"/>
    <lineage>
        <taxon>Eukaryota</taxon>
        <taxon>Metazoa</taxon>
        <taxon>Ecdysozoa</taxon>
        <taxon>Arthropoda</taxon>
        <taxon>Hexapoda</taxon>
        <taxon>Insecta</taxon>
        <taxon>Pterygota</taxon>
        <taxon>Neoptera</taxon>
        <taxon>Polyneoptera</taxon>
        <taxon>Phasmatodea</taxon>
        <taxon>Verophasmatodea</taxon>
        <taxon>Anareolatae</taxon>
        <taxon>Phasmatidae</taxon>
        <taxon>Eurycanthinae</taxon>
        <taxon>Dryococelus</taxon>
    </lineage>
</organism>
<sequence>MLIHIEHELLAGSIHHTNDLVSQLTRYKLYGKCMVGARTRDCKCPNPPETLRGLIQAAVEEWDLIPHEMIDSLICKMPHLGKQVGGLPPTKVNRVRYPVESLLDVCTWESYRKMPLVGGFSRGSPVSSSLDLGDLPVSGHLFPERKQLDNGCTAAYTKLHVHRKAEGDVATYLVMGNLGQHGARHSSHILRQDFRGSQIVPKIDFPVISARWQ</sequence>
<evidence type="ECO:0000313" key="1">
    <source>
        <dbReference type="EMBL" id="KAJ8888621.1"/>
    </source>
</evidence>
<dbReference type="EMBL" id="JARBHB010000003">
    <property type="protein sequence ID" value="KAJ8888621.1"/>
    <property type="molecule type" value="Genomic_DNA"/>
</dbReference>
<keyword evidence="2" id="KW-1185">Reference proteome</keyword>
<reference evidence="1 2" key="1">
    <citation type="submission" date="2023-02" db="EMBL/GenBank/DDBJ databases">
        <title>LHISI_Scaffold_Assembly.</title>
        <authorList>
            <person name="Stuart O.P."/>
            <person name="Cleave R."/>
            <person name="Magrath M.J.L."/>
            <person name="Mikheyev A.S."/>
        </authorList>
    </citation>
    <scope>NUCLEOTIDE SEQUENCE [LARGE SCALE GENOMIC DNA]</scope>
    <source>
        <strain evidence="1">Daus_M_001</strain>
        <tissue evidence="1">Leg muscle</tissue>
    </source>
</reference>